<evidence type="ECO:0000313" key="2">
    <source>
        <dbReference type="Proteomes" id="UP001170364"/>
    </source>
</evidence>
<protein>
    <submittedName>
        <fullName evidence="1">Rrf2 family transcriptional regulator</fullName>
    </submittedName>
</protein>
<dbReference type="PANTHER" id="PTHR33221:SF15">
    <property type="entry name" value="HTH-TYPE TRANSCRIPTIONAL REGULATOR YWGB-RELATED"/>
    <property type="match status" value="1"/>
</dbReference>
<gene>
    <name evidence="1" type="ORF">PJV93_04720</name>
</gene>
<comment type="caution">
    <text evidence="1">The sequence shown here is derived from an EMBL/GenBank/DDBJ whole genome shotgun (WGS) entry which is preliminary data.</text>
</comment>
<dbReference type="InterPro" id="IPR036388">
    <property type="entry name" value="WH-like_DNA-bd_sf"/>
</dbReference>
<name>A0AAW7QAZ3_9BACT</name>
<dbReference type="GO" id="GO:0003700">
    <property type="term" value="F:DNA-binding transcription factor activity"/>
    <property type="evidence" value="ECO:0007669"/>
    <property type="project" value="TreeGrafter"/>
</dbReference>
<dbReference type="Proteomes" id="UP001170364">
    <property type="component" value="Unassembled WGS sequence"/>
</dbReference>
<reference evidence="1" key="2">
    <citation type="submission" date="2023-01" db="EMBL/GenBank/DDBJ databases">
        <authorList>
            <person name="Uljanovas D."/>
        </authorList>
    </citation>
    <scope>NUCLEOTIDE SEQUENCE</scope>
    <source>
        <strain evidence="1">S41</strain>
    </source>
</reference>
<dbReference type="SUPFAM" id="SSF46785">
    <property type="entry name" value="Winged helix' DNA-binding domain"/>
    <property type="match status" value="1"/>
</dbReference>
<dbReference type="RefSeq" id="WP_257476094.1">
    <property type="nucleotide sequence ID" value="NZ_JANJYW010000003.1"/>
</dbReference>
<dbReference type="PANTHER" id="PTHR33221">
    <property type="entry name" value="WINGED HELIX-TURN-HELIX TRANSCRIPTIONAL REGULATOR, RRF2 FAMILY"/>
    <property type="match status" value="1"/>
</dbReference>
<dbReference type="NCBIfam" id="TIGR00738">
    <property type="entry name" value="rrf2_super"/>
    <property type="match status" value="1"/>
</dbReference>
<sequence length="136" mass="15552">MILSTTSQYAIKVLIYMAEDNSKLYSVKELSKILEIPYKYLSKVMTNLSKKELILAIQGRYGGFKLSKPKEEIKLKDILVALEDESFKQCVLGGGVCNQKNKCELHDTWDESKQTIQKSLLEVTLGELKNKDKKFN</sequence>
<organism evidence="1 2">
    <name type="scientific">Aliarcobacter butzleri</name>
    <dbReference type="NCBI Taxonomy" id="28197"/>
    <lineage>
        <taxon>Bacteria</taxon>
        <taxon>Pseudomonadati</taxon>
        <taxon>Campylobacterota</taxon>
        <taxon>Epsilonproteobacteria</taxon>
        <taxon>Campylobacterales</taxon>
        <taxon>Arcobacteraceae</taxon>
        <taxon>Aliarcobacter</taxon>
    </lineage>
</organism>
<dbReference type="PROSITE" id="PS51197">
    <property type="entry name" value="HTH_RRF2_2"/>
    <property type="match status" value="1"/>
</dbReference>
<dbReference type="InterPro" id="IPR000944">
    <property type="entry name" value="Tscrpt_reg_Rrf2"/>
</dbReference>
<dbReference type="Pfam" id="PF02082">
    <property type="entry name" value="Rrf2"/>
    <property type="match status" value="1"/>
</dbReference>
<evidence type="ECO:0000313" key="1">
    <source>
        <dbReference type="EMBL" id="MDN5123207.1"/>
    </source>
</evidence>
<dbReference type="EMBL" id="JAQJJG010000004">
    <property type="protein sequence ID" value="MDN5123207.1"/>
    <property type="molecule type" value="Genomic_DNA"/>
</dbReference>
<dbReference type="InterPro" id="IPR036390">
    <property type="entry name" value="WH_DNA-bd_sf"/>
</dbReference>
<dbReference type="AlphaFoldDB" id="A0AAW7QAZ3"/>
<dbReference type="GO" id="GO:0005829">
    <property type="term" value="C:cytosol"/>
    <property type="evidence" value="ECO:0007669"/>
    <property type="project" value="TreeGrafter"/>
</dbReference>
<proteinExistence type="predicted"/>
<dbReference type="Gene3D" id="1.10.10.10">
    <property type="entry name" value="Winged helix-like DNA-binding domain superfamily/Winged helix DNA-binding domain"/>
    <property type="match status" value="1"/>
</dbReference>
<accession>A0AAW7QAZ3</accession>
<reference evidence="1" key="1">
    <citation type="journal article" date="2023" name="Microorganisms">
        <title>Genomic Characterization of Arcobacter butzleri Strains Isolated from Various Sources in Lithuania.</title>
        <authorList>
            <person name="Uljanovas D."/>
            <person name="Golz G."/>
            <person name="Fleischmann S."/>
            <person name="Kudirkiene E."/>
            <person name="Kasetiene N."/>
            <person name="Grineviciene A."/>
            <person name="Tamuleviciene E."/>
            <person name="Aksomaitiene J."/>
            <person name="Alter T."/>
            <person name="Malakauskas M."/>
        </authorList>
    </citation>
    <scope>NUCLEOTIDE SEQUENCE</scope>
    <source>
        <strain evidence="1">S41</strain>
    </source>
</reference>